<keyword evidence="1" id="KW-0547">Nucleotide-binding</keyword>
<gene>
    <name evidence="4" type="primary">LOC136091413</name>
</gene>
<dbReference type="PRINTS" id="PR00449">
    <property type="entry name" value="RASTRNSFRMNG"/>
</dbReference>
<evidence type="ECO:0000256" key="2">
    <source>
        <dbReference type="ARBA" id="ARBA00023134"/>
    </source>
</evidence>
<dbReference type="SMART" id="SM00173">
    <property type="entry name" value="RAS"/>
    <property type="match status" value="1"/>
</dbReference>
<dbReference type="PROSITE" id="PS51421">
    <property type="entry name" value="RAS"/>
    <property type="match status" value="1"/>
</dbReference>
<dbReference type="NCBIfam" id="TIGR00231">
    <property type="entry name" value="small_GTP"/>
    <property type="match status" value="1"/>
</dbReference>
<name>A0ABM4DKG9_HYDVU</name>
<evidence type="ECO:0000313" key="3">
    <source>
        <dbReference type="Proteomes" id="UP001652625"/>
    </source>
</evidence>
<dbReference type="SMART" id="SM00175">
    <property type="entry name" value="RAB"/>
    <property type="match status" value="1"/>
</dbReference>
<reference evidence="4" key="1">
    <citation type="submission" date="2025-08" db="UniProtKB">
        <authorList>
            <consortium name="RefSeq"/>
        </authorList>
    </citation>
    <scope>IDENTIFICATION</scope>
</reference>
<evidence type="ECO:0000256" key="1">
    <source>
        <dbReference type="ARBA" id="ARBA00022741"/>
    </source>
</evidence>
<keyword evidence="3" id="KW-1185">Reference proteome</keyword>
<dbReference type="Gene3D" id="3.40.50.300">
    <property type="entry name" value="P-loop containing nucleotide triphosphate hydrolases"/>
    <property type="match status" value="1"/>
</dbReference>
<dbReference type="PANTHER" id="PTHR47977">
    <property type="entry name" value="RAS-RELATED PROTEIN RAB"/>
    <property type="match status" value="1"/>
</dbReference>
<dbReference type="CDD" id="cd00154">
    <property type="entry name" value="Rab"/>
    <property type="match status" value="1"/>
</dbReference>
<dbReference type="PROSITE" id="PS51419">
    <property type="entry name" value="RAB"/>
    <property type="match status" value="1"/>
</dbReference>
<dbReference type="SMART" id="SM00174">
    <property type="entry name" value="RHO"/>
    <property type="match status" value="1"/>
</dbReference>
<organism evidence="3 4">
    <name type="scientific">Hydra vulgaris</name>
    <name type="common">Hydra</name>
    <name type="synonym">Hydra attenuata</name>
    <dbReference type="NCBI Taxonomy" id="6087"/>
    <lineage>
        <taxon>Eukaryota</taxon>
        <taxon>Metazoa</taxon>
        <taxon>Cnidaria</taxon>
        <taxon>Hydrozoa</taxon>
        <taxon>Hydroidolina</taxon>
        <taxon>Anthoathecata</taxon>
        <taxon>Aplanulata</taxon>
        <taxon>Hydridae</taxon>
        <taxon>Hydra</taxon>
    </lineage>
</organism>
<keyword evidence="2" id="KW-0342">GTP-binding</keyword>
<dbReference type="InterPro" id="IPR001806">
    <property type="entry name" value="Small_GTPase"/>
</dbReference>
<dbReference type="SUPFAM" id="SSF52540">
    <property type="entry name" value="P-loop containing nucleoside triphosphate hydrolases"/>
    <property type="match status" value="1"/>
</dbReference>
<dbReference type="Proteomes" id="UP001652625">
    <property type="component" value="Chromosome 15"/>
</dbReference>
<dbReference type="InterPro" id="IPR005225">
    <property type="entry name" value="Small_GTP-bd"/>
</dbReference>
<dbReference type="Pfam" id="PF00071">
    <property type="entry name" value="Ras"/>
    <property type="match status" value="1"/>
</dbReference>
<dbReference type="RefSeq" id="XP_065675033.1">
    <property type="nucleotide sequence ID" value="XM_065818961.1"/>
</dbReference>
<accession>A0ABM4DKG9</accession>
<dbReference type="SMART" id="SM00176">
    <property type="entry name" value="RAN"/>
    <property type="match status" value="1"/>
</dbReference>
<proteinExistence type="predicted"/>
<dbReference type="InterPro" id="IPR027417">
    <property type="entry name" value="P-loop_NTPase"/>
</dbReference>
<dbReference type="InterPro" id="IPR050227">
    <property type="entry name" value="Rab"/>
</dbReference>
<sequence>MKIVLVGDINVGKSSFFVRFKEGKFVEVLNSTIGLDECTKEITVRDSKTVKINLWDTAGLEVAGYMTSNYYRFSKGVVLMYDVKDRDTLNCLNSWIDDSKPYIPDQAPFFLLGNKIDSFATEIEITKQDAVNFAKNNKIPEDQVFEISVKSGKGFKNFIDSVANILSRDDNHVVDNAINLRVENQNNQNKLFGCC</sequence>
<evidence type="ECO:0000313" key="4">
    <source>
        <dbReference type="RefSeq" id="XP_065675033.1"/>
    </source>
</evidence>
<dbReference type="GeneID" id="136091413"/>
<protein>
    <submittedName>
        <fullName evidence="4">Ras-related protein RabC-like</fullName>
    </submittedName>
</protein>